<keyword evidence="2" id="KW-0690">Ribosome biogenesis</keyword>
<keyword evidence="4" id="KW-0378">Hydrolase</keyword>
<dbReference type="NCBIfam" id="TIGR00250">
    <property type="entry name" value="RNAse_H_YqgF"/>
    <property type="match status" value="1"/>
</dbReference>
<dbReference type="InterPro" id="IPR005227">
    <property type="entry name" value="YqgF"/>
</dbReference>
<gene>
    <name evidence="6" type="ordered locus">DNO_1098</name>
</gene>
<dbReference type="GO" id="GO:0004518">
    <property type="term" value="F:nuclease activity"/>
    <property type="evidence" value="ECO:0007669"/>
    <property type="project" value="UniProtKB-KW"/>
</dbReference>
<dbReference type="GO" id="GO:0000967">
    <property type="term" value="P:rRNA 5'-end processing"/>
    <property type="evidence" value="ECO:0007669"/>
    <property type="project" value="TreeGrafter"/>
</dbReference>
<keyword evidence="1" id="KW-0963">Cytoplasm</keyword>
<evidence type="ECO:0000256" key="3">
    <source>
        <dbReference type="ARBA" id="ARBA00022722"/>
    </source>
</evidence>
<feature type="domain" description="YqgF/RNase H-like" evidence="5">
    <location>
        <begin position="3"/>
        <end position="103"/>
    </location>
</feature>
<dbReference type="GO" id="GO:0016787">
    <property type="term" value="F:hydrolase activity"/>
    <property type="evidence" value="ECO:0007669"/>
    <property type="project" value="UniProtKB-KW"/>
</dbReference>
<name>A5EXP5_DICNV</name>
<protein>
    <recommendedName>
        <fullName evidence="5">YqgF/RNase H-like domain-containing protein</fullName>
    </recommendedName>
</protein>
<dbReference type="STRING" id="246195.DNO_1098"/>
<evidence type="ECO:0000313" key="6">
    <source>
        <dbReference type="EMBL" id="ABQ14141.1"/>
    </source>
</evidence>
<reference evidence="6 7" key="1">
    <citation type="journal article" date="2007" name="Nat. Biotechnol.">
        <title>Genome sequence and identification of candidate vaccine antigens from the animal pathogen Dichelobacter nodosus.</title>
        <authorList>
            <person name="Myers G.S."/>
            <person name="Parker D."/>
            <person name="Al-Hasani K."/>
            <person name="Kennan R.M."/>
            <person name="Seemann T."/>
            <person name="Ren Q."/>
            <person name="Badger J.H."/>
            <person name="Selengut J.D."/>
            <person name="Deboy R.T."/>
            <person name="Tettelin H."/>
            <person name="Boyce J.D."/>
            <person name="McCarl V.P."/>
            <person name="Han X."/>
            <person name="Nelson W.C."/>
            <person name="Madupu R."/>
            <person name="Mohamoud Y."/>
            <person name="Holley T."/>
            <person name="Fedorova N."/>
            <person name="Khouri H."/>
            <person name="Bottomley S.P."/>
            <person name="Whittington R.J."/>
            <person name="Adler B."/>
            <person name="Songer J.G."/>
            <person name="Rood J.I."/>
            <person name="Paulsen I.T."/>
        </authorList>
    </citation>
    <scope>NUCLEOTIDE SEQUENCE [LARGE SCALE GENOMIC DNA]</scope>
    <source>
        <strain evidence="6 7">VCS1703A</strain>
    </source>
</reference>
<dbReference type="Proteomes" id="UP000000248">
    <property type="component" value="Chromosome"/>
</dbReference>
<dbReference type="InterPro" id="IPR012337">
    <property type="entry name" value="RNaseH-like_sf"/>
</dbReference>
<dbReference type="InterPro" id="IPR037027">
    <property type="entry name" value="YqgF/RNaseH-like_dom_sf"/>
</dbReference>
<keyword evidence="7" id="KW-1185">Reference proteome</keyword>
<dbReference type="eggNOG" id="COG0816">
    <property type="taxonomic scope" value="Bacteria"/>
</dbReference>
<dbReference type="OrthoDB" id="9796140at2"/>
<evidence type="ECO:0000256" key="2">
    <source>
        <dbReference type="ARBA" id="ARBA00022517"/>
    </source>
</evidence>
<sequence length="129" mass="14127">MVQWVLGIDVGTYHTGVAIGQSVTGLAKPLQRFNLPLKQVHADTFSALVQQWKVNCIVIGLPSLADGKKHPLSDEIHRLADECIKLYGVPVHFIDETLTSHAAQMRFPKTIDKDSAAAAVIVEDFLSSH</sequence>
<dbReference type="PANTHER" id="PTHR33317">
    <property type="entry name" value="POLYNUCLEOTIDYL TRANSFERASE, RIBONUCLEASE H-LIKE SUPERFAMILY PROTEIN"/>
    <property type="match status" value="1"/>
</dbReference>
<dbReference type="CDD" id="cd16964">
    <property type="entry name" value="YqgF"/>
    <property type="match status" value="1"/>
</dbReference>
<keyword evidence="3" id="KW-0540">Nuclease</keyword>
<accession>A5EXP5</accession>
<dbReference type="PANTHER" id="PTHR33317:SF4">
    <property type="entry name" value="POLYNUCLEOTIDYL TRANSFERASE, RIBONUCLEASE H-LIKE SUPERFAMILY PROTEIN"/>
    <property type="match status" value="1"/>
</dbReference>
<proteinExistence type="predicted"/>
<evidence type="ECO:0000259" key="5">
    <source>
        <dbReference type="SMART" id="SM00732"/>
    </source>
</evidence>
<dbReference type="InterPro" id="IPR006641">
    <property type="entry name" value="YqgF/RNaseH-like_dom"/>
</dbReference>
<dbReference type="KEGG" id="dno:DNO_1098"/>
<dbReference type="Pfam" id="PF03652">
    <property type="entry name" value="RuvX"/>
    <property type="match status" value="1"/>
</dbReference>
<dbReference type="SUPFAM" id="SSF53098">
    <property type="entry name" value="Ribonuclease H-like"/>
    <property type="match status" value="1"/>
</dbReference>
<dbReference type="SMART" id="SM00732">
    <property type="entry name" value="YqgFc"/>
    <property type="match status" value="1"/>
</dbReference>
<dbReference type="EMBL" id="CP000513">
    <property type="protein sequence ID" value="ABQ14141.1"/>
    <property type="molecule type" value="Genomic_DNA"/>
</dbReference>
<dbReference type="RefSeq" id="WP_012031402.1">
    <property type="nucleotide sequence ID" value="NC_009446.1"/>
</dbReference>
<dbReference type="GO" id="GO:0005829">
    <property type="term" value="C:cytosol"/>
    <property type="evidence" value="ECO:0007669"/>
    <property type="project" value="TreeGrafter"/>
</dbReference>
<dbReference type="AlphaFoldDB" id="A5EXP5"/>
<evidence type="ECO:0000313" key="7">
    <source>
        <dbReference type="Proteomes" id="UP000000248"/>
    </source>
</evidence>
<evidence type="ECO:0000256" key="1">
    <source>
        <dbReference type="ARBA" id="ARBA00022490"/>
    </source>
</evidence>
<organism evidence="6 7">
    <name type="scientific">Dichelobacter nodosus (strain VCS1703A)</name>
    <dbReference type="NCBI Taxonomy" id="246195"/>
    <lineage>
        <taxon>Bacteria</taxon>
        <taxon>Pseudomonadati</taxon>
        <taxon>Pseudomonadota</taxon>
        <taxon>Gammaproteobacteria</taxon>
        <taxon>Cardiobacteriales</taxon>
        <taxon>Cardiobacteriaceae</taxon>
        <taxon>Dichelobacter</taxon>
    </lineage>
</organism>
<dbReference type="Gene3D" id="3.30.420.140">
    <property type="entry name" value="YqgF/RNase H-like domain"/>
    <property type="match status" value="1"/>
</dbReference>
<dbReference type="HOGENOM" id="CLU_098240_3_2_6"/>
<evidence type="ECO:0000256" key="4">
    <source>
        <dbReference type="ARBA" id="ARBA00022801"/>
    </source>
</evidence>